<dbReference type="OMA" id="WLISERT"/>
<dbReference type="InterPro" id="IPR008979">
    <property type="entry name" value="Galactose-bd-like_sf"/>
</dbReference>
<dbReference type="SUPFAM" id="SSF49785">
    <property type="entry name" value="Galactose-binding domain-like"/>
    <property type="match status" value="1"/>
</dbReference>
<gene>
    <name evidence="3" type="primary">LOC118431572</name>
</gene>
<dbReference type="InterPro" id="IPR006946">
    <property type="entry name" value="DGR2-like_dom"/>
</dbReference>
<dbReference type="FunFam" id="2.60.120.260:FF:000285">
    <property type="entry name" value="Uncharacterized protein"/>
    <property type="match status" value="1"/>
</dbReference>
<feature type="domain" description="DUF642" evidence="1">
    <location>
        <begin position="60"/>
        <end position="183"/>
    </location>
</feature>
<organism evidence="2 3">
    <name type="scientific">Branchiostoma floridae</name>
    <name type="common">Florida lancelet</name>
    <name type="synonym">Amphioxus</name>
    <dbReference type="NCBI Taxonomy" id="7739"/>
    <lineage>
        <taxon>Eukaryota</taxon>
        <taxon>Metazoa</taxon>
        <taxon>Chordata</taxon>
        <taxon>Cephalochordata</taxon>
        <taxon>Leptocardii</taxon>
        <taxon>Amphioxiformes</taxon>
        <taxon>Branchiostomatidae</taxon>
        <taxon>Branchiostoma</taxon>
    </lineage>
</organism>
<dbReference type="OrthoDB" id="6112879at2759"/>
<dbReference type="Pfam" id="PF04862">
    <property type="entry name" value="DUF642"/>
    <property type="match status" value="1"/>
</dbReference>
<dbReference type="GeneID" id="118431572"/>
<keyword evidence="2" id="KW-1185">Reference proteome</keyword>
<dbReference type="PANTHER" id="PTHR16897:SF2">
    <property type="entry name" value="OS03G0226600 PROTEIN"/>
    <property type="match status" value="1"/>
</dbReference>
<protein>
    <submittedName>
        <fullName evidence="3">Uncharacterized protein LOC118431572</fullName>
    </submittedName>
</protein>
<reference evidence="3" key="2">
    <citation type="submission" date="2025-08" db="UniProtKB">
        <authorList>
            <consortium name="RefSeq"/>
        </authorList>
    </citation>
    <scope>IDENTIFICATION</scope>
    <source>
        <strain evidence="3">S238N-H82</strain>
        <tissue evidence="3">Testes</tissue>
    </source>
</reference>
<sequence length="461" mass="49580">MATGTKYYSTVTAVDAAGLRSSPVSSNGITVDSTPPVPVEKLNFGPNLVNNPSFEQALGVADWNVSGTAEAVAASGFATKDGQKYLHLHGSISQTVPTQPGHKYQLTFHARHVEKLSLPLQSQEGKVSAPGLHKTFKLYQRFGTFDGSGSSDEVAQNWHQHIYYFTATGSESDITFRSVGRAGMALDQVSVRLVNVSTQRESDGESASGLVHVHTSTAADWHVVQASWNLEDLESPIVKYEWAIGTVKGGTQLQGFTSVGRSTSGRNENLHLQHGSSVHVTVVATNAAELRTVVYSVPAVVDLTPPVISNIQDGVEPDDVDYQSTETFAASWEVSDKESGVSWCEWGQGLSPGSTEISHFQSTDSFSSSSKNLTGLIYHGQTVYTTVRCHNQAGLESQAVTDGATLVTSPPDSTAAALRVASPSQTPFPAEDRYQSAAEQLRFFWEGFSDEAGIDHYEVLY</sequence>
<dbReference type="AlphaFoldDB" id="A0A9J7NBV9"/>
<accession>A0A9J7NBV9</accession>
<evidence type="ECO:0000313" key="2">
    <source>
        <dbReference type="Proteomes" id="UP000001554"/>
    </source>
</evidence>
<proteinExistence type="predicted"/>
<evidence type="ECO:0000313" key="3">
    <source>
        <dbReference type="RefSeq" id="XP_035698706.1"/>
    </source>
</evidence>
<dbReference type="PANTHER" id="PTHR16897">
    <property type="entry name" value="OS10G0105400 PROTEIN"/>
    <property type="match status" value="1"/>
</dbReference>
<evidence type="ECO:0000259" key="1">
    <source>
        <dbReference type="Pfam" id="PF04862"/>
    </source>
</evidence>
<dbReference type="Proteomes" id="UP000001554">
    <property type="component" value="Chromosome 15"/>
</dbReference>
<dbReference type="RefSeq" id="XP_035698706.1">
    <property type="nucleotide sequence ID" value="XM_035842813.1"/>
</dbReference>
<reference evidence="2" key="1">
    <citation type="journal article" date="2020" name="Nat. Ecol. Evol.">
        <title>Deeply conserved synteny resolves early events in vertebrate evolution.</title>
        <authorList>
            <person name="Simakov O."/>
            <person name="Marletaz F."/>
            <person name="Yue J.X."/>
            <person name="O'Connell B."/>
            <person name="Jenkins J."/>
            <person name="Brandt A."/>
            <person name="Calef R."/>
            <person name="Tung C.H."/>
            <person name="Huang T.K."/>
            <person name="Schmutz J."/>
            <person name="Satoh N."/>
            <person name="Yu J.K."/>
            <person name="Putnam N.H."/>
            <person name="Green R.E."/>
            <person name="Rokhsar D.S."/>
        </authorList>
    </citation>
    <scope>NUCLEOTIDE SEQUENCE [LARGE SCALE GENOMIC DNA]</scope>
    <source>
        <strain evidence="2">S238N-H82</strain>
    </source>
</reference>
<dbReference type="Gene3D" id="2.60.120.260">
    <property type="entry name" value="Galactose-binding domain-like"/>
    <property type="match status" value="1"/>
</dbReference>
<name>A0A9J7NBV9_BRAFL</name>
<dbReference type="KEGG" id="bfo:118431572"/>